<dbReference type="InterPro" id="IPR029016">
    <property type="entry name" value="GAF-like_dom_sf"/>
</dbReference>
<feature type="compositionally biased region" description="Polar residues" evidence="4">
    <location>
        <begin position="8"/>
        <end position="24"/>
    </location>
</feature>
<organism evidence="7 8">
    <name type="scientific">Nesterenkonia aethiopica</name>
    <dbReference type="NCBI Taxonomy" id="269144"/>
    <lineage>
        <taxon>Bacteria</taxon>
        <taxon>Bacillati</taxon>
        <taxon>Actinomycetota</taxon>
        <taxon>Actinomycetes</taxon>
        <taxon>Micrococcales</taxon>
        <taxon>Micrococcaceae</taxon>
        <taxon>Nesterenkonia</taxon>
    </lineage>
</organism>
<dbReference type="PROSITE" id="PS51078">
    <property type="entry name" value="ICLR_ED"/>
    <property type="match status" value="1"/>
</dbReference>
<feature type="region of interest" description="Disordered" evidence="4">
    <location>
        <begin position="1"/>
        <end position="31"/>
    </location>
</feature>
<evidence type="ECO:0000313" key="7">
    <source>
        <dbReference type="EMBL" id="GAA3057678.1"/>
    </source>
</evidence>
<proteinExistence type="predicted"/>
<dbReference type="PROSITE" id="PS51077">
    <property type="entry name" value="HTH_ICLR"/>
    <property type="match status" value="1"/>
</dbReference>
<keyword evidence="2" id="KW-0238">DNA-binding</keyword>
<accession>A0ABP6LRQ8</accession>
<evidence type="ECO:0000259" key="5">
    <source>
        <dbReference type="PROSITE" id="PS51077"/>
    </source>
</evidence>
<dbReference type="SMART" id="SM00346">
    <property type="entry name" value="HTH_ICLR"/>
    <property type="match status" value="1"/>
</dbReference>
<dbReference type="SUPFAM" id="SSF55781">
    <property type="entry name" value="GAF domain-like"/>
    <property type="match status" value="1"/>
</dbReference>
<evidence type="ECO:0000256" key="2">
    <source>
        <dbReference type="ARBA" id="ARBA00023125"/>
    </source>
</evidence>
<feature type="domain" description="IclR-ED" evidence="6">
    <location>
        <begin position="95"/>
        <end position="279"/>
    </location>
</feature>
<dbReference type="Gene3D" id="3.30.450.40">
    <property type="match status" value="1"/>
</dbReference>
<keyword evidence="1" id="KW-0805">Transcription regulation</keyword>
<dbReference type="EMBL" id="BAAAVT010000005">
    <property type="protein sequence ID" value="GAA3057678.1"/>
    <property type="molecule type" value="Genomic_DNA"/>
</dbReference>
<dbReference type="Pfam" id="PF01614">
    <property type="entry name" value="IclR_C"/>
    <property type="match status" value="1"/>
</dbReference>
<gene>
    <name evidence="7" type="ORF">GCM10010529_09400</name>
</gene>
<dbReference type="PANTHER" id="PTHR30136">
    <property type="entry name" value="HELIX-TURN-HELIX TRANSCRIPTIONAL REGULATOR, ICLR FAMILY"/>
    <property type="match status" value="1"/>
</dbReference>
<protein>
    <submittedName>
        <fullName evidence="7">IclR family transcriptional regulator</fullName>
    </submittedName>
</protein>
<evidence type="ECO:0000313" key="8">
    <source>
        <dbReference type="Proteomes" id="UP001500236"/>
    </source>
</evidence>
<dbReference type="InterPro" id="IPR014757">
    <property type="entry name" value="Tscrpt_reg_IclR_C"/>
</dbReference>
<feature type="domain" description="HTH iclR-type" evidence="5">
    <location>
        <begin position="34"/>
        <end position="94"/>
    </location>
</feature>
<dbReference type="InterPro" id="IPR036388">
    <property type="entry name" value="WH-like_DNA-bd_sf"/>
</dbReference>
<dbReference type="PANTHER" id="PTHR30136:SF34">
    <property type="entry name" value="TRANSCRIPTIONAL REGULATOR"/>
    <property type="match status" value="1"/>
</dbReference>
<dbReference type="Proteomes" id="UP001500236">
    <property type="component" value="Unassembled WGS sequence"/>
</dbReference>
<reference evidence="8" key="1">
    <citation type="journal article" date="2019" name="Int. J. Syst. Evol. Microbiol.">
        <title>The Global Catalogue of Microorganisms (GCM) 10K type strain sequencing project: providing services to taxonomists for standard genome sequencing and annotation.</title>
        <authorList>
            <consortium name="The Broad Institute Genomics Platform"/>
            <consortium name="The Broad Institute Genome Sequencing Center for Infectious Disease"/>
            <person name="Wu L."/>
            <person name="Ma J."/>
        </authorList>
    </citation>
    <scope>NUCLEOTIDE SEQUENCE [LARGE SCALE GENOMIC DNA]</scope>
    <source>
        <strain evidence="8">JCM 14309</strain>
    </source>
</reference>
<dbReference type="Gene3D" id="1.10.10.10">
    <property type="entry name" value="Winged helix-like DNA-binding domain superfamily/Winged helix DNA-binding domain"/>
    <property type="match status" value="1"/>
</dbReference>
<dbReference type="SUPFAM" id="SSF46785">
    <property type="entry name" value="Winged helix' DNA-binding domain"/>
    <property type="match status" value="1"/>
</dbReference>
<dbReference type="Pfam" id="PF09339">
    <property type="entry name" value="HTH_IclR"/>
    <property type="match status" value="1"/>
</dbReference>
<dbReference type="InterPro" id="IPR036390">
    <property type="entry name" value="WH_DNA-bd_sf"/>
</dbReference>
<comment type="caution">
    <text evidence="7">The sequence shown here is derived from an EMBL/GenBank/DDBJ whole genome shotgun (WGS) entry which is preliminary data.</text>
</comment>
<keyword evidence="8" id="KW-1185">Reference proteome</keyword>
<evidence type="ECO:0000259" key="6">
    <source>
        <dbReference type="PROSITE" id="PS51078"/>
    </source>
</evidence>
<dbReference type="RefSeq" id="WP_083277497.1">
    <property type="nucleotide sequence ID" value="NZ_BAAAVT010000005.1"/>
</dbReference>
<sequence length="290" mass="31387">MEDHRTANGASTQRTDAPQETPPSSEAPDKEEFVRSLANGLKVLESFAEAEDPMTLSDVARRTGLSRAAARRMLKTLVHLDYASTDGRLFVLTPKVLSLGVGFWSGNGLHEVLQPLLRSLAAELNESCSASVLVGDEVVYIARAHTRRIMRMDLDIGTRLPAFATSMGRVLLGGLDPAERRRLLETADRPALTPVTRTGVDELLAIIESAVDQGWTLVDQELETGLRSVSAPVEHPDRGVVAAINVSVSAGLETPEQTRDRVLPPLRRAAEEAGRSVAAWERSTGRPVQG</sequence>
<name>A0ABP6LRQ8_9MICC</name>
<dbReference type="InterPro" id="IPR005471">
    <property type="entry name" value="Tscrpt_reg_IclR_N"/>
</dbReference>
<evidence type="ECO:0000256" key="1">
    <source>
        <dbReference type="ARBA" id="ARBA00023015"/>
    </source>
</evidence>
<dbReference type="InterPro" id="IPR050707">
    <property type="entry name" value="HTH_MetabolicPath_Reg"/>
</dbReference>
<evidence type="ECO:0000256" key="4">
    <source>
        <dbReference type="SAM" id="MobiDB-lite"/>
    </source>
</evidence>
<evidence type="ECO:0000256" key="3">
    <source>
        <dbReference type="ARBA" id="ARBA00023163"/>
    </source>
</evidence>
<keyword evidence="3" id="KW-0804">Transcription</keyword>